<dbReference type="Pfam" id="PF04433">
    <property type="entry name" value="SWIRM"/>
    <property type="match status" value="1"/>
</dbReference>
<feature type="domain" description="SWIRM" evidence="12">
    <location>
        <begin position="60"/>
        <end position="157"/>
    </location>
</feature>
<dbReference type="Pfam" id="PF16495">
    <property type="entry name" value="SWIRM-assoc_1"/>
    <property type="match status" value="1"/>
</dbReference>
<keyword evidence="7" id="KW-0539">Nucleus</keyword>
<feature type="compositionally biased region" description="Polar residues" evidence="9">
    <location>
        <begin position="508"/>
        <end position="519"/>
    </location>
</feature>
<dbReference type="PANTHER" id="PTHR12802">
    <property type="entry name" value="SWI/SNF COMPLEX-RELATED"/>
    <property type="match status" value="1"/>
</dbReference>
<feature type="domain" description="Myb-like" evidence="10">
    <location>
        <begin position="332"/>
        <end position="382"/>
    </location>
</feature>
<dbReference type="InterPro" id="IPR036388">
    <property type="entry name" value="WH-like_DNA-bd_sf"/>
</dbReference>
<evidence type="ECO:0000259" key="10">
    <source>
        <dbReference type="PROSITE" id="PS50090"/>
    </source>
</evidence>
<evidence type="ECO:0000256" key="5">
    <source>
        <dbReference type="ARBA" id="ARBA00023125"/>
    </source>
</evidence>
<dbReference type="PROSITE" id="PS51293">
    <property type="entry name" value="SANT"/>
    <property type="match status" value="1"/>
</dbReference>
<dbReference type="GO" id="GO:0016514">
    <property type="term" value="C:SWI/SNF complex"/>
    <property type="evidence" value="ECO:0007669"/>
    <property type="project" value="TreeGrafter"/>
</dbReference>
<evidence type="ECO:0000313" key="15">
    <source>
        <dbReference type="Proteomes" id="UP000267821"/>
    </source>
</evidence>
<dbReference type="PANTHER" id="PTHR12802:SF41">
    <property type="entry name" value="BRAHMA ASSOCIATED PROTEIN 155 KDA"/>
    <property type="match status" value="1"/>
</dbReference>
<evidence type="ECO:0000256" key="7">
    <source>
        <dbReference type="ARBA" id="ARBA00023242"/>
    </source>
</evidence>
<dbReference type="InterPro" id="IPR041984">
    <property type="entry name" value="Rsc8/Ssr1/Ssr2_ZZ"/>
</dbReference>
<dbReference type="CDD" id="cd00167">
    <property type="entry name" value="SANT"/>
    <property type="match status" value="1"/>
</dbReference>
<dbReference type="FunCoup" id="A0A3N4M911">
    <property type="interactions" value="981"/>
</dbReference>
<dbReference type="FunFam" id="1.10.10.60:FF:000014">
    <property type="entry name" value="SWI/SNF complex subunit SMARCC2 isoform C"/>
    <property type="match status" value="1"/>
</dbReference>
<feature type="compositionally biased region" description="Low complexity" evidence="9">
    <location>
        <begin position="9"/>
        <end position="18"/>
    </location>
</feature>
<dbReference type="GO" id="GO:0042393">
    <property type="term" value="F:histone binding"/>
    <property type="evidence" value="ECO:0007669"/>
    <property type="project" value="TreeGrafter"/>
</dbReference>
<keyword evidence="6" id="KW-0804">Transcription</keyword>
<feature type="region of interest" description="Disordered" evidence="9">
    <location>
        <begin position="229"/>
        <end position="279"/>
    </location>
</feature>
<dbReference type="InterPro" id="IPR007526">
    <property type="entry name" value="SWIRM"/>
</dbReference>
<evidence type="ECO:0000256" key="4">
    <source>
        <dbReference type="ARBA" id="ARBA00023015"/>
    </source>
</evidence>
<feature type="compositionally biased region" description="Polar residues" evidence="9">
    <location>
        <begin position="559"/>
        <end position="568"/>
    </location>
</feature>
<feature type="compositionally biased region" description="Low complexity" evidence="9">
    <location>
        <begin position="231"/>
        <end position="246"/>
    </location>
</feature>
<evidence type="ECO:0000256" key="8">
    <source>
        <dbReference type="PROSITE-ProRule" id="PRU00228"/>
    </source>
</evidence>
<evidence type="ECO:0000259" key="11">
    <source>
        <dbReference type="PROSITE" id="PS50135"/>
    </source>
</evidence>
<dbReference type="InterPro" id="IPR032451">
    <property type="entry name" value="SMARCC_C"/>
</dbReference>
<dbReference type="GO" id="GO:0045893">
    <property type="term" value="P:positive regulation of DNA-templated transcription"/>
    <property type="evidence" value="ECO:0007669"/>
    <property type="project" value="TreeGrafter"/>
</dbReference>
<evidence type="ECO:0000256" key="2">
    <source>
        <dbReference type="ARBA" id="ARBA00022771"/>
    </source>
</evidence>
<dbReference type="PROSITE" id="PS50090">
    <property type="entry name" value="MYB_LIKE"/>
    <property type="match status" value="1"/>
</dbReference>
<dbReference type="STRING" id="1051890.A0A3N4M911"/>
<dbReference type="Gene3D" id="1.10.10.60">
    <property type="entry name" value="Homeodomain-like"/>
    <property type="match status" value="1"/>
</dbReference>
<dbReference type="InterPro" id="IPR000433">
    <property type="entry name" value="Znf_ZZ"/>
</dbReference>
<dbReference type="SMART" id="SM00717">
    <property type="entry name" value="SANT"/>
    <property type="match status" value="1"/>
</dbReference>
<dbReference type="CDD" id="cd02336">
    <property type="entry name" value="ZZ_RSC8"/>
    <property type="match status" value="1"/>
</dbReference>
<feature type="compositionally biased region" description="Low complexity" evidence="9">
    <location>
        <begin position="534"/>
        <end position="548"/>
    </location>
</feature>
<proteinExistence type="predicted"/>
<dbReference type="GO" id="GO:0008270">
    <property type="term" value="F:zinc ion binding"/>
    <property type="evidence" value="ECO:0007669"/>
    <property type="project" value="UniProtKB-KW"/>
</dbReference>
<evidence type="ECO:0000259" key="12">
    <source>
        <dbReference type="PROSITE" id="PS50934"/>
    </source>
</evidence>
<feature type="compositionally biased region" description="Basic and acidic residues" evidence="9">
    <location>
        <begin position="485"/>
        <end position="504"/>
    </location>
</feature>
<dbReference type="GO" id="GO:0006338">
    <property type="term" value="P:chromatin remodeling"/>
    <property type="evidence" value="ECO:0007669"/>
    <property type="project" value="UniProtKB-ARBA"/>
</dbReference>
<dbReference type="FunFam" id="1.10.10.10:FF:000020">
    <property type="entry name" value="SWI/SNF complex subunit SMARCC2 isoform c"/>
    <property type="match status" value="1"/>
</dbReference>
<dbReference type="InterPro" id="IPR001005">
    <property type="entry name" value="SANT/Myb"/>
</dbReference>
<keyword evidence="2 8" id="KW-0863">Zinc-finger</keyword>
<name>A0A3N4M911_9PEZI</name>
<evidence type="ECO:0000259" key="13">
    <source>
        <dbReference type="PROSITE" id="PS51293"/>
    </source>
</evidence>
<dbReference type="PROSITE" id="PS50135">
    <property type="entry name" value="ZF_ZZ_2"/>
    <property type="match status" value="1"/>
</dbReference>
<keyword evidence="15" id="KW-1185">Reference proteome</keyword>
<accession>A0A3N4M911</accession>
<evidence type="ECO:0000256" key="6">
    <source>
        <dbReference type="ARBA" id="ARBA00023163"/>
    </source>
</evidence>
<feature type="region of interest" description="Disordered" evidence="9">
    <location>
        <begin position="448"/>
        <end position="572"/>
    </location>
</feature>
<dbReference type="InParanoid" id="A0A3N4M911"/>
<dbReference type="PROSITE" id="PS50934">
    <property type="entry name" value="SWIRM"/>
    <property type="match status" value="1"/>
</dbReference>
<dbReference type="SUPFAM" id="SSF46689">
    <property type="entry name" value="Homeodomain-like"/>
    <property type="match status" value="2"/>
</dbReference>
<organism evidence="14 15">
    <name type="scientific">Terfezia boudieri ATCC MYA-4762</name>
    <dbReference type="NCBI Taxonomy" id="1051890"/>
    <lineage>
        <taxon>Eukaryota</taxon>
        <taxon>Fungi</taxon>
        <taxon>Dikarya</taxon>
        <taxon>Ascomycota</taxon>
        <taxon>Pezizomycotina</taxon>
        <taxon>Pezizomycetes</taxon>
        <taxon>Pezizales</taxon>
        <taxon>Pezizaceae</taxon>
        <taxon>Terfezia</taxon>
    </lineage>
</organism>
<evidence type="ECO:0000256" key="1">
    <source>
        <dbReference type="ARBA" id="ARBA00022723"/>
    </source>
</evidence>
<keyword evidence="3" id="KW-0862">Zinc</keyword>
<evidence type="ECO:0000256" key="9">
    <source>
        <dbReference type="SAM" id="MobiDB-lite"/>
    </source>
</evidence>
<evidence type="ECO:0000256" key="3">
    <source>
        <dbReference type="ARBA" id="ARBA00022833"/>
    </source>
</evidence>
<dbReference type="Gene3D" id="1.10.10.10">
    <property type="entry name" value="Winged helix-like DNA-binding domain superfamily/Winged helix DNA-binding domain"/>
    <property type="match status" value="1"/>
</dbReference>
<gene>
    <name evidence="14" type="ORF">L211DRAFT_247387</name>
</gene>
<dbReference type="InterPro" id="IPR009057">
    <property type="entry name" value="Homeodomain-like_sf"/>
</dbReference>
<reference evidence="14 15" key="1">
    <citation type="journal article" date="2018" name="Nat. Ecol. Evol.">
        <title>Pezizomycetes genomes reveal the molecular basis of ectomycorrhizal truffle lifestyle.</title>
        <authorList>
            <person name="Murat C."/>
            <person name="Payen T."/>
            <person name="Noel B."/>
            <person name="Kuo A."/>
            <person name="Morin E."/>
            <person name="Chen J."/>
            <person name="Kohler A."/>
            <person name="Krizsan K."/>
            <person name="Balestrini R."/>
            <person name="Da Silva C."/>
            <person name="Montanini B."/>
            <person name="Hainaut M."/>
            <person name="Levati E."/>
            <person name="Barry K.W."/>
            <person name="Belfiori B."/>
            <person name="Cichocki N."/>
            <person name="Clum A."/>
            <person name="Dockter R.B."/>
            <person name="Fauchery L."/>
            <person name="Guy J."/>
            <person name="Iotti M."/>
            <person name="Le Tacon F."/>
            <person name="Lindquist E.A."/>
            <person name="Lipzen A."/>
            <person name="Malagnac F."/>
            <person name="Mello A."/>
            <person name="Molinier V."/>
            <person name="Miyauchi S."/>
            <person name="Poulain J."/>
            <person name="Riccioni C."/>
            <person name="Rubini A."/>
            <person name="Sitrit Y."/>
            <person name="Splivallo R."/>
            <person name="Traeger S."/>
            <person name="Wang M."/>
            <person name="Zifcakova L."/>
            <person name="Wipf D."/>
            <person name="Zambonelli A."/>
            <person name="Paolocci F."/>
            <person name="Nowrousian M."/>
            <person name="Ottonello S."/>
            <person name="Baldrian P."/>
            <person name="Spatafora J.W."/>
            <person name="Henrissat B."/>
            <person name="Nagy L.G."/>
            <person name="Aury J.M."/>
            <person name="Wincker P."/>
            <person name="Grigoriev I.V."/>
            <person name="Bonfante P."/>
            <person name="Martin F.M."/>
        </authorList>
    </citation>
    <scope>NUCLEOTIDE SEQUENCE [LARGE SCALE GENOMIC DNA]</scope>
    <source>
        <strain evidence="14 15">ATCC MYA-4762</strain>
    </source>
</reference>
<dbReference type="EMBL" id="ML121528">
    <property type="protein sequence ID" value="RPB28911.1"/>
    <property type="molecule type" value="Genomic_DNA"/>
</dbReference>
<dbReference type="InterPro" id="IPR017884">
    <property type="entry name" value="SANT_dom"/>
</dbReference>
<keyword evidence="4" id="KW-0805">Transcription regulation</keyword>
<dbReference type="AlphaFoldDB" id="A0A3N4M911"/>
<feature type="region of interest" description="Disordered" evidence="9">
    <location>
        <begin position="1"/>
        <end position="41"/>
    </location>
</feature>
<dbReference type="OrthoDB" id="118550at2759"/>
<keyword evidence="5" id="KW-0238">DNA-binding</keyword>
<protein>
    <submittedName>
        <fullName evidence="14">SWIRM-domain-containing protein</fullName>
    </submittedName>
</protein>
<feature type="compositionally biased region" description="Low complexity" evidence="9">
    <location>
        <begin position="255"/>
        <end position="270"/>
    </location>
</feature>
<feature type="domain" description="SANT" evidence="13">
    <location>
        <begin position="335"/>
        <end position="386"/>
    </location>
</feature>
<sequence length="708" mass="76751">MQGTDAGDDNNGSGVNSNPTASSSQNGAPPKDATRLSPGAERRNMEEAARGYLVEQTYAVVIPSYSTWFDMNTIAEIEKKSLPEFFNNRNRSKTWVVYKDYRDFMINTYRLNPAEYLTITACRRNLAGDVCAIMRVHAFLEQWGLINYQVDADSRPSNIGPPSTGHFRVTADTPRGLMPFQPGPNTIATTPGRPHPNTEKTIAASAIPVPKVELNLELRKNFYDAAGNKISTTEGSGSTGESQTNGHAEGGEAGGSAAPPAASSSTTGGAVPPGEPKKQIRCHSCGIDCTRVRYHNAKSKKLELCPNCYLEGRFPSTSTSSDFIKMEDVSYQPLDRDRPWTDQETLLLLEGLELYDEDWNKIADYVGTRTREQCVIQFLQLPIEDQYLEEKPETLGPLQYNRVPFSQADNPVMSVVAFLATMVDPQVAAAAAQSSITEMTKSLEKKMKISGSKKSAKGKEPASLSTTTTREKEKEGADSTTTTAAEKEKEILEEKAEGEKETVVKPEPSTSAAAESTDTMDLDHESSIPPTPHTPLTSSPPHSPTLSHADTSPPGSPSLRATDSSDPSPLSKIASVTLGTAAARAFALATHEERAMSRLVSSAVNASLRKMELKLAQFQELEGVLQAERRELERGRQQLFLDRLAMKKVVNEVEARLRDAGAAGVGPGGMQGNRLVYQELGLPDGGVSQVGFRPISGENPGAYTFQEA</sequence>
<evidence type="ECO:0000313" key="14">
    <source>
        <dbReference type="EMBL" id="RPB28911.1"/>
    </source>
</evidence>
<keyword evidence="1" id="KW-0479">Metal-binding</keyword>
<dbReference type="Pfam" id="PF00249">
    <property type="entry name" value="Myb_DNA-binding"/>
    <property type="match status" value="1"/>
</dbReference>
<dbReference type="GO" id="GO:0003677">
    <property type="term" value="F:DNA binding"/>
    <property type="evidence" value="ECO:0007669"/>
    <property type="project" value="UniProtKB-KW"/>
</dbReference>
<dbReference type="Proteomes" id="UP000267821">
    <property type="component" value="Unassembled WGS sequence"/>
</dbReference>
<feature type="domain" description="ZZ-type" evidence="11">
    <location>
        <begin position="277"/>
        <end position="331"/>
    </location>
</feature>
<dbReference type="Pfam" id="PF00569">
    <property type="entry name" value="ZZ"/>
    <property type="match status" value="1"/>
</dbReference>